<evidence type="ECO:0000256" key="4">
    <source>
        <dbReference type="RuleBase" id="RU003512"/>
    </source>
</evidence>
<dbReference type="EMBL" id="CP002085">
    <property type="protein sequence ID" value="ADK83890.1"/>
    <property type="molecule type" value="Genomic_DNA"/>
</dbReference>
<feature type="compositionally biased region" description="Basic and acidic residues" evidence="5">
    <location>
        <begin position="121"/>
        <end position="139"/>
    </location>
</feature>
<evidence type="ECO:0000256" key="6">
    <source>
        <dbReference type="SAM" id="SignalP"/>
    </source>
</evidence>
<gene>
    <name evidence="7" type="ordered locus">Deba_0518</name>
</gene>
<keyword evidence="8" id="KW-1185">Reference proteome</keyword>
<dbReference type="GO" id="GO:0046872">
    <property type="term" value="F:metal ion binding"/>
    <property type="evidence" value="ECO:0007669"/>
    <property type="project" value="InterPro"/>
</dbReference>
<feature type="signal peptide" evidence="6">
    <location>
        <begin position="1"/>
        <end position="25"/>
    </location>
</feature>
<dbReference type="PRINTS" id="PR00690">
    <property type="entry name" value="ADHESNFAMILY"/>
</dbReference>
<dbReference type="GO" id="GO:0030001">
    <property type="term" value="P:metal ion transport"/>
    <property type="evidence" value="ECO:0007669"/>
    <property type="project" value="InterPro"/>
</dbReference>
<feature type="chain" id="PRO_5003150020" evidence="6">
    <location>
        <begin position="26"/>
        <end position="309"/>
    </location>
</feature>
<dbReference type="GO" id="GO:0007155">
    <property type="term" value="P:cell adhesion"/>
    <property type="evidence" value="ECO:0007669"/>
    <property type="project" value="InterPro"/>
</dbReference>
<dbReference type="eggNOG" id="COG0803">
    <property type="taxonomic scope" value="Bacteria"/>
</dbReference>
<evidence type="ECO:0000256" key="5">
    <source>
        <dbReference type="SAM" id="MobiDB-lite"/>
    </source>
</evidence>
<dbReference type="PANTHER" id="PTHR42953:SF3">
    <property type="entry name" value="HIGH-AFFINITY ZINC UPTAKE SYSTEM PROTEIN ZNUA"/>
    <property type="match status" value="1"/>
</dbReference>
<keyword evidence="3 6" id="KW-0732">Signal</keyword>
<dbReference type="STRING" id="644282.Deba_0518"/>
<feature type="region of interest" description="Disordered" evidence="5">
    <location>
        <begin position="116"/>
        <end position="139"/>
    </location>
</feature>
<dbReference type="Proteomes" id="UP000009047">
    <property type="component" value="Chromosome"/>
</dbReference>
<name>E1QEA4_DESB2</name>
<dbReference type="KEGG" id="dbr:Deba_0518"/>
<evidence type="ECO:0000313" key="8">
    <source>
        <dbReference type="Proteomes" id="UP000009047"/>
    </source>
</evidence>
<keyword evidence="2 4" id="KW-0813">Transport</keyword>
<sequence>MPKTKIALLALVAILAALRAAPAPAADKLVVAVGVAPLAYLAEQVGGDRLQVETLVGPGQSPHTFEPTARQMVRLSQAKLLFIIDLPFERVLAPKVAANNPGLRVIDLRQGLPTRHFGPAEAHHHDHDHDATHHHHDHDAEPDLHVWMSPRLASQMAAAMAQAFSAADPAGRDVYQANLAALQKRLADLDQAIARALAPLRGRQVFVFHPAFGYLLDDHGLRQVAIEFEGKSPGPKRLAQLIDLAKRQRVRVIFVQPQFSDASAKALAEAIDGAVLPLDPLAHDYEANLRAMAAQIAQALQPQGAGQGR</sequence>
<dbReference type="InterPro" id="IPR006128">
    <property type="entry name" value="Lipoprotein_PsaA-like"/>
</dbReference>
<proteinExistence type="inferred from homology"/>
<dbReference type="Pfam" id="PF01297">
    <property type="entry name" value="ZnuA"/>
    <property type="match status" value="1"/>
</dbReference>
<evidence type="ECO:0000256" key="3">
    <source>
        <dbReference type="ARBA" id="ARBA00022729"/>
    </source>
</evidence>
<evidence type="ECO:0000256" key="1">
    <source>
        <dbReference type="ARBA" id="ARBA00011028"/>
    </source>
</evidence>
<reference evidence="7 8" key="1">
    <citation type="journal article" date="2010" name="Stand. Genomic Sci.">
        <title>Complete genome sequence of Desulfarculus baarsii type strain (2st14).</title>
        <authorList>
            <person name="Sun H."/>
            <person name="Spring S."/>
            <person name="Lapidus A."/>
            <person name="Davenport K."/>
            <person name="Del Rio T.G."/>
            <person name="Tice H."/>
            <person name="Nolan M."/>
            <person name="Copeland A."/>
            <person name="Cheng J.F."/>
            <person name="Lucas S."/>
            <person name="Tapia R."/>
            <person name="Goodwin L."/>
            <person name="Pitluck S."/>
            <person name="Ivanova N."/>
            <person name="Pagani I."/>
            <person name="Mavromatis K."/>
            <person name="Ovchinnikova G."/>
            <person name="Pati A."/>
            <person name="Chen A."/>
            <person name="Palaniappan K."/>
            <person name="Hauser L."/>
            <person name="Chang Y.J."/>
            <person name="Jeffries C.D."/>
            <person name="Detter J.C."/>
            <person name="Han C."/>
            <person name="Rohde M."/>
            <person name="Brambilla E."/>
            <person name="Goker M."/>
            <person name="Woyke T."/>
            <person name="Bristow J."/>
            <person name="Eisen J.A."/>
            <person name="Markowitz V."/>
            <person name="Hugenholtz P."/>
            <person name="Kyrpides N.C."/>
            <person name="Klenk H.P."/>
            <person name="Land M."/>
        </authorList>
    </citation>
    <scope>NUCLEOTIDE SEQUENCE [LARGE SCALE GENOMIC DNA]</scope>
    <source>
        <strain evidence="8">ATCC 33931 / DSM 2075 / LMG 7858 / VKM B-1802 / 2st14</strain>
    </source>
</reference>
<dbReference type="InterPro" id="IPR050492">
    <property type="entry name" value="Bact_metal-bind_prot9"/>
</dbReference>
<protein>
    <submittedName>
        <fullName evidence="7">Periplasmic solute binding protein</fullName>
    </submittedName>
</protein>
<dbReference type="InterPro" id="IPR006127">
    <property type="entry name" value="ZnuA-like"/>
</dbReference>
<dbReference type="RefSeq" id="WP_013257345.1">
    <property type="nucleotide sequence ID" value="NC_014365.1"/>
</dbReference>
<dbReference type="HOGENOM" id="CLU_016838_1_0_7"/>
<dbReference type="SUPFAM" id="SSF53807">
    <property type="entry name" value="Helical backbone' metal receptor"/>
    <property type="match status" value="1"/>
</dbReference>
<evidence type="ECO:0000313" key="7">
    <source>
        <dbReference type="EMBL" id="ADK83890.1"/>
    </source>
</evidence>
<evidence type="ECO:0000256" key="2">
    <source>
        <dbReference type="ARBA" id="ARBA00022448"/>
    </source>
</evidence>
<dbReference type="Gene3D" id="3.40.50.1980">
    <property type="entry name" value="Nitrogenase molybdenum iron protein domain"/>
    <property type="match status" value="2"/>
</dbReference>
<accession>E1QEA4</accession>
<dbReference type="PANTHER" id="PTHR42953">
    <property type="entry name" value="HIGH-AFFINITY ZINC UPTAKE SYSTEM PROTEIN ZNUA-RELATED"/>
    <property type="match status" value="1"/>
</dbReference>
<dbReference type="AlphaFoldDB" id="E1QEA4"/>
<organism evidence="7 8">
    <name type="scientific">Desulfarculus baarsii (strain ATCC 33931 / DSM 2075 / LMG 7858 / VKM B-1802 / 2st14)</name>
    <dbReference type="NCBI Taxonomy" id="644282"/>
    <lineage>
        <taxon>Bacteria</taxon>
        <taxon>Pseudomonadati</taxon>
        <taxon>Thermodesulfobacteriota</taxon>
        <taxon>Desulfarculia</taxon>
        <taxon>Desulfarculales</taxon>
        <taxon>Desulfarculaceae</taxon>
        <taxon>Desulfarculus</taxon>
    </lineage>
</organism>
<comment type="similarity">
    <text evidence="1 4">Belongs to the bacterial solute-binding protein 9 family.</text>
</comment>